<dbReference type="AlphaFoldDB" id="A0A6N8JKB6"/>
<sequence length="288" mass="31408">MILVTGATGNLGKATINSLLNRGIAPNDITALVRDEAKSAELKSKGLQIKLGDYQDFESLKSAFQGVDKLVLISSSSDIGKRFEQHKNAINAAKEAGVGHIIYTSFDMKNLEQSIMGEEVRYHAYTVDYLKQTAVPYTLMDNTMYADMIPLLSGRDILNNGIAIPAGDGKTPFLPITEMAETIAVVLTTPGHENKEYFITAETAFSFAEIADLLSDITGKTITYHQPEVSSYIAWLIQTGASEDDAAYIARFCGAIANGEFDTNKSDVKKLLGRSPVSLKDFLQNIYS</sequence>
<protein>
    <submittedName>
        <fullName evidence="2">NAD(P)H-binding protein</fullName>
    </submittedName>
</protein>
<dbReference type="PANTHER" id="PTHR47129:SF1">
    <property type="entry name" value="NMRA-LIKE DOMAIN-CONTAINING PROTEIN"/>
    <property type="match status" value="1"/>
</dbReference>
<dbReference type="SUPFAM" id="SSF51735">
    <property type="entry name" value="NAD(P)-binding Rossmann-fold domains"/>
    <property type="match status" value="1"/>
</dbReference>
<gene>
    <name evidence="2" type="ORF">GO495_29765</name>
</gene>
<proteinExistence type="predicted"/>
<dbReference type="Pfam" id="PF05368">
    <property type="entry name" value="NmrA"/>
    <property type="match status" value="1"/>
</dbReference>
<reference evidence="2 3" key="1">
    <citation type="submission" date="2019-12" db="EMBL/GenBank/DDBJ databases">
        <title>The draft genomic sequence of strain Chitinophaga oryziterrae JCM 16595.</title>
        <authorList>
            <person name="Zhang X."/>
        </authorList>
    </citation>
    <scope>NUCLEOTIDE SEQUENCE [LARGE SCALE GENOMIC DNA]</scope>
    <source>
        <strain evidence="2 3">JCM 16595</strain>
    </source>
</reference>
<organism evidence="2 3">
    <name type="scientific">Chitinophaga oryziterrae</name>
    <dbReference type="NCBI Taxonomy" id="1031224"/>
    <lineage>
        <taxon>Bacteria</taxon>
        <taxon>Pseudomonadati</taxon>
        <taxon>Bacteroidota</taxon>
        <taxon>Chitinophagia</taxon>
        <taxon>Chitinophagales</taxon>
        <taxon>Chitinophagaceae</taxon>
        <taxon>Chitinophaga</taxon>
    </lineage>
</organism>
<dbReference type="InterPro" id="IPR036291">
    <property type="entry name" value="NAD(P)-bd_dom_sf"/>
</dbReference>
<evidence type="ECO:0000313" key="2">
    <source>
        <dbReference type="EMBL" id="MVT44816.1"/>
    </source>
</evidence>
<keyword evidence="3" id="KW-1185">Reference proteome</keyword>
<dbReference type="OrthoDB" id="9780595at2"/>
<dbReference type="InterPro" id="IPR052718">
    <property type="entry name" value="NmrA-type_oxidoreductase"/>
</dbReference>
<feature type="domain" description="NmrA-like" evidence="1">
    <location>
        <begin position="2"/>
        <end position="282"/>
    </location>
</feature>
<evidence type="ECO:0000313" key="3">
    <source>
        <dbReference type="Proteomes" id="UP000468388"/>
    </source>
</evidence>
<dbReference type="InterPro" id="IPR008030">
    <property type="entry name" value="NmrA-like"/>
</dbReference>
<accession>A0A6N8JKB6</accession>
<dbReference type="Proteomes" id="UP000468388">
    <property type="component" value="Unassembled WGS sequence"/>
</dbReference>
<dbReference type="RefSeq" id="WP_157303605.1">
    <property type="nucleotide sequence ID" value="NZ_BAAAZB010000005.1"/>
</dbReference>
<dbReference type="Gene3D" id="3.90.25.10">
    <property type="entry name" value="UDP-galactose 4-epimerase, domain 1"/>
    <property type="match status" value="1"/>
</dbReference>
<dbReference type="PANTHER" id="PTHR47129">
    <property type="entry name" value="QUINONE OXIDOREDUCTASE 2"/>
    <property type="match status" value="1"/>
</dbReference>
<dbReference type="CDD" id="cd05269">
    <property type="entry name" value="TMR_SDR_a"/>
    <property type="match status" value="1"/>
</dbReference>
<dbReference type="EMBL" id="WRXO01000013">
    <property type="protein sequence ID" value="MVT44816.1"/>
    <property type="molecule type" value="Genomic_DNA"/>
</dbReference>
<evidence type="ECO:0000259" key="1">
    <source>
        <dbReference type="Pfam" id="PF05368"/>
    </source>
</evidence>
<comment type="caution">
    <text evidence="2">The sequence shown here is derived from an EMBL/GenBank/DDBJ whole genome shotgun (WGS) entry which is preliminary data.</text>
</comment>
<name>A0A6N8JKB6_9BACT</name>
<dbReference type="Gene3D" id="3.40.50.720">
    <property type="entry name" value="NAD(P)-binding Rossmann-like Domain"/>
    <property type="match status" value="1"/>
</dbReference>